<dbReference type="RefSeq" id="WP_137815613.1">
    <property type="nucleotide sequence ID" value="NZ_BJFL01000026.1"/>
</dbReference>
<feature type="region of interest" description="Disordered" evidence="3">
    <location>
        <begin position="227"/>
        <end position="265"/>
    </location>
</feature>
<feature type="domain" description="Phospholipid/glycerol acyltransferase" evidence="5">
    <location>
        <begin position="41"/>
        <end position="159"/>
    </location>
</feature>
<feature type="transmembrane region" description="Helical" evidence="4">
    <location>
        <begin position="6"/>
        <end position="25"/>
    </location>
</feature>
<evidence type="ECO:0000256" key="2">
    <source>
        <dbReference type="ARBA" id="ARBA00023315"/>
    </source>
</evidence>
<dbReference type="PANTHER" id="PTHR10434:SF55">
    <property type="entry name" value="POSSIBLE ACYLTRANSFERASE"/>
    <property type="match status" value="1"/>
</dbReference>
<sequence>MAKEKGGLWVGVAAAVFYPVTNLLARRVLIGAERIPETGPALLVMNHVSHIDPLYDAVCVRDRGRIPRFLAKNTLWDVPVLRKVLVATGQIPVYRGTANAQQSLRDAHRALEEGKVVVIYPEGTITRDPDGWPMQPRTGVARLALDHDVPLIPVARWGTRSIYDGYNKKFRPVPRGTVTHRFGDPVDLSEFRARPASNAVLREVTDLLMGRVKDLLAEIRPEPAPAGFYQPVRARAASNAGPESAGLPGPDAVDGGGERTGEAGS</sequence>
<accession>A0A4D4J743</accession>
<evidence type="ECO:0000256" key="1">
    <source>
        <dbReference type="ARBA" id="ARBA00022679"/>
    </source>
</evidence>
<dbReference type="GO" id="GO:0005886">
    <property type="term" value="C:plasma membrane"/>
    <property type="evidence" value="ECO:0007669"/>
    <property type="project" value="TreeGrafter"/>
</dbReference>
<feature type="compositionally biased region" description="Basic and acidic residues" evidence="3">
    <location>
        <begin position="256"/>
        <end position="265"/>
    </location>
</feature>
<dbReference type="SUPFAM" id="SSF69593">
    <property type="entry name" value="Glycerol-3-phosphate (1)-acyltransferase"/>
    <property type="match status" value="1"/>
</dbReference>
<dbReference type="OrthoDB" id="9806008at2"/>
<evidence type="ECO:0000313" key="6">
    <source>
        <dbReference type="EMBL" id="GDY32605.1"/>
    </source>
</evidence>
<dbReference type="EMBL" id="BJFL01000026">
    <property type="protein sequence ID" value="GDY32605.1"/>
    <property type="molecule type" value="Genomic_DNA"/>
</dbReference>
<keyword evidence="4" id="KW-0472">Membrane</keyword>
<dbReference type="Pfam" id="PF01553">
    <property type="entry name" value="Acyltransferase"/>
    <property type="match status" value="1"/>
</dbReference>
<organism evidence="6 7">
    <name type="scientific">Gandjariella thermophila</name>
    <dbReference type="NCBI Taxonomy" id="1931992"/>
    <lineage>
        <taxon>Bacteria</taxon>
        <taxon>Bacillati</taxon>
        <taxon>Actinomycetota</taxon>
        <taxon>Actinomycetes</taxon>
        <taxon>Pseudonocardiales</taxon>
        <taxon>Pseudonocardiaceae</taxon>
        <taxon>Gandjariella</taxon>
    </lineage>
</organism>
<dbReference type="PANTHER" id="PTHR10434">
    <property type="entry name" value="1-ACYL-SN-GLYCEROL-3-PHOSPHATE ACYLTRANSFERASE"/>
    <property type="match status" value="1"/>
</dbReference>
<keyword evidence="1 6" id="KW-0808">Transferase</keyword>
<keyword evidence="2 6" id="KW-0012">Acyltransferase</keyword>
<evidence type="ECO:0000259" key="5">
    <source>
        <dbReference type="SMART" id="SM00563"/>
    </source>
</evidence>
<gene>
    <name evidence="6" type="primary">plsC_4</name>
    <name evidence="6" type="ORF">GTS_42380</name>
</gene>
<dbReference type="CDD" id="cd07989">
    <property type="entry name" value="LPLAT_AGPAT-like"/>
    <property type="match status" value="1"/>
</dbReference>
<protein>
    <submittedName>
        <fullName evidence="6">1-acyl-sn-glycerol-3-phosphate acyltransferase</fullName>
    </submittedName>
</protein>
<evidence type="ECO:0000256" key="3">
    <source>
        <dbReference type="SAM" id="MobiDB-lite"/>
    </source>
</evidence>
<name>A0A4D4J743_9PSEU</name>
<dbReference type="GO" id="GO:0006654">
    <property type="term" value="P:phosphatidic acid biosynthetic process"/>
    <property type="evidence" value="ECO:0007669"/>
    <property type="project" value="TreeGrafter"/>
</dbReference>
<dbReference type="InterPro" id="IPR002123">
    <property type="entry name" value="Plipid/glycerol_acylTrfase"/>
</dbReference>
<dbReference type="GO" id="GO:0003841">
    <property type="term" value="F:1-acylglycerol-3-phosphate O-acyltransferase activity"/>
    <property type="evidence" value="ECO:0007669"/>
    <property type="project" value="TreeGrafter"/>
</dbReference>
<comment type="caution">
    <text evidence="6">The sequence shown here is derived from an EMBL/GenBank/DDBJ whole genome shotgun (WGS) entry which is preliminary data.</text>
</comment>
<keyword evidence="7" id="KW-1185">Reference proteome</keyword>
<keyword evidence="4" id="KW-0812">Transmembrane</keyword>
<reference evidence="7" key="1">
    <citation type="submission" date="2019-04" db="EMBL/GenBank/DDBJ databases">
        <title>Draft genome sequence of Pseudonocardiaceae bacterium SL3-2-4.</title>
        <authorList>
            <person name="Ningsih F."/>
            <person name="Yokota A."/>
            <person name="Sakai Y."/>
            <person name="Nanatani K."/>
            <person name="Yabe S."/>
            <person name="Oetari A."/>
            <person name="Sjamsuridzal W."/>
        </authorList>
    </citation>
    <scope>NUCLEOTIDE SEQUENCE [LARGE SCALE GENOMIC DNA]</scope>
    <source>
        <strain evidence="7">SL3-2-4</strain>
    </source>
</reference>
<dbReference type="SMART" id="SM00563">
    <property type="entry name" value="PlsC"/>
    <property type="match status" value="1"/>
</dbReference>
<keyword evidence="4" id="KW-1133">Transmembrane helix</keyword>
<dbReference type="Proteomes" id="UP000298860">
    <property type="component" value="Unassembled WGS sequence"/>
</dbReference>
<evidence type="ECO:0000313" key="7">
    <source>
        <dbReference type="Proteomes" id="UP000298860"/>
    </source>
</evidence>
<dbReference type="AlphaFoldDB" id="A0A4D4J743"/>
<proteinExistence type="predicted"/>
<evidence type="ECO:0000256" key="4">
    <source>
        <dbReference type="SAM" id="Phobius"/>
    </source>
</evidence>